<evidence type="ECO:0000256" key="1">
    <source>
        <dbReference type="ARBA" id="ARBA00006226"/>
    </source>
</evidence>
<name>A0A2K8UIR4_9GAMM</name>
<proteinExistence type="inferred from homology"/>
<keyword evidence="2" id="KW-1277">Toxin-antitoxin system</keyword>
<accession>A0A2K8UIR4</accession>
<dbReference type="Gene3D" id="3.30.2310.20">
    <property type="entry name" value="RelE-like"/>
    <property type="match status" value="1"/>
</dbReference>
<gene>
    <name evidence="3" type="ORF">THSYN_29450</name>
</gene>
<evidence type="ECO:0000256" key="2">
    <source>
        <dbReference type="ARBA" id="ARBA00022649"/>
    </source>
</evidence>
<reference evidence="3 4" key="1">
    <citation type="submission" date="2017-03" db="EMBL/GenBank/DDBJ databases">
        <title>Complete genome sequence of Candidatus 'Thiodictyon syntrophicum' sp. nov. strain Cad16T, a photolithoautotroph purple sulfur bacterium isolated from an alpine meromictic lake.</title>
        <authorList>
            <person name="Luedin S.M."/>
            <person name="Pothier J.F."/>
            <person name="Danza F."/>
            <person name="Storelli N."/>
            <person name="Wittwer M."/>
            <person name="Tonolla M."/>
        </authorList>
    </citation>
    <scope>NUCLEOTIDE SEQUENCE [LARGE SCALE GENOMIC DNA]</scope>
    <source>
        <strain evidence="3 4">Cad16T</strain>
        <plasmid evidence="4">Plasmid pts417</plasmid>
    </source>
</reference>
<geneLocation type="plasmid" evidence="4">
    <name>pts417</name>
</geneLocation>
<evidence type="ECO:0000313" key="4">
    <source>
        <dbReference type="Proteomes" id="UP000232638"/>
    </source>
</evidence>
<dbReference type="InterPro" id="IPR035093">
    <property type="entry name" value="RelE/ParE_toxin_dom_sf"/>
</dbReference>
<sequence>MTDSAEQDLVDIWCFIAQDNRRAASKLIREIEGRFATVQAHPEIGPRRERLAPGLRAHFHRDYVLYYLFTDEEVIIVRVVHGARDVRALTFDEGTQ</sequence>
<dbReference type="Pfam" id="PF05016">
    <property type="entry name" value="ParE_toxin"/>
    <property type="match status" value="1"/>
</dbReference>
<dbReference type="PANTHER" id="PTHR33755">
    <property type="entry name" value="TOXIN PARE1-RELATED"/>
    <property type="match status" value="1"/>
</dbReference>
<dbReference type="EMBL" id="CP020371">
    <property type="protein sequence ID" value="AUB85061.1"/>
    <property type="molecule type" value="Genomic_DNA"/>
</dbReference>
<organism evidence="3 4">
    <name type="scientific">Candidatus Thiodictyon syntrophicum</name>
    <dbReference type="NCBI Taxonomy" id="1166950"/>
    <lineage>
        <taxon>Bacteria</taxon>
        <taxon>Pseudomonadati</taxon>
        <taxon>Pseudomonadota</taxon>
        <taxon>Gammaproteobacteria</taxon>
        <taxon>Chromatiales</taxon>
        <taxon>Chromatiaceae</taxon>
        <taxon>Thiodictyon</taxon>
    </lineage>
</organism>
<dbReference type="AlphaFoldDB" id="A0A2K8UIR4"/>
<evidence type="ECO:0008006" key="5">
    <source>
        <dbReference type="Google" id="ProtNLM"/>
    </source>
</evidence>
<comment type="similarity">
    <text evidence="1">Belongs to the RelE toxin family.</text>
</comment>
<keyword evidence="4" id="KW-1185">Reference proteome</keyword>
<evidence type="ECO:0000313" key="3">
    <source>
        <dbReference type="EMBL" id="AUB85061.1"/>
    </source>
</evidence>
<dbReference type="InterPro" id="IPR051803">
    <property type="entry name" value="TA_system_RelE-like_toxin"/>
</dbReference>
<dbReference type="PANTHER" id="PTHR33755:SF6">
    <property type="entry name" value="PLASMID STABILIZATION SYSTEM PROTEIN"/>
    <property type="match status" value="1"/>
</dbReference>
<protein>
    <recommendedName>
        <fullName evidence="5">Plasmid stabilization protein</fullName>
    </recommendedName>
</protein>
<dbReference type="KEGG" id="tsy:THSYN_29450"/>
<keyword evidence="3" id="KW-0614">Plasmid</keyword>
<dbReference type="Proteomes" id="UP000232638">
    <property type="component" value="Plasmid pTs417"/>
</dbReference>
<dbReference type="InterPro" id="IPR007712">
    <property type="entry name" value="RelE/ParE_toxin"/>
</dbReference>